<dbReference type="EMBL" id="VULT01000001">
    <property type="protein sequence ID" value="MSS16201.1"/>
    <property type="molecule type" value="Genomic_DNA"/>
</dbReference>
<dbReference type="Pfam" id="PF04860">
    <property type="entry name" value="Phage_portal"/>
    <property type="match status" value="1"/>
</dbReference>
<evidence type="ECO:0000313" key="2">
    <source>
        <dbReference type="EMBL" id="MSS16201.1"/>
    </source>
</evidence>
<protein>
    <submittedName>
        <fullName evidence="2">Phage portal protein</fullName>
    </submittedName>
</protein>
<sequence>MGLLKTLGFITKSATPVEGGKTDVIDTAARRLQLMREIAATPYVANANFITLFNTVPEVAWPVNYIASRAAGAKYVLKKFDDDSVVWNNEAVNRILVKPNSFDTWYRTLWKHFAYKLVTGNSFIKAAMSDAFSGAKTLYKWCDRYVTLEEPYVTIEYKRQMGDIYGVSDVEDVVQCYYHDYGQFVRRPIAPQCVFHDVDDTFGFYNGDPLKAKSRLCSVLKAISNLIAVYEARNVIYVKRGGLGWLVSEMADDMGSRALTSTEKKQILEEADKMYGFGEGKYPYGISDVKLSFVRTNLSITDLQPFDETLADAVVIAGIYGIPPVLIPRKDQSTYSNQANAEKAVYSSVIIPLVQRFCQEFTHFLGLDQDGLYLDADFSGVDCLQAGKKEEQEVHRSIADRCKMEFESGIITLNDWRAQQGYQRVEDTLYDKLVSEMTPEEIQRLKQFINPKTEEDEGDVSAPALQDEGE</sequence>
<gene>
    <name evidence="2" type="ORF">FYJ29_00200</name>
</gene>
<evidence type="ECO:0000256" key="1">
    <source>
        <dbReference type="SAM" id="MobiDB-lite"/>
    </source>
</evidence>
<dbReference type="RefSeq" id="WP_154328014.1">
    <property type="nucleotide sequence ID" value="NZ_CP045696.1"/>
</dbReference>
<accession>A0A6L5X7B6</accession>
<dbReference type="InterPro" id="IPR006944">
    <property type="entry name" value="Phage/GTA_portal"/>
</dbReference>
<dbReference type="AlphaFoldDB" id="A0A6L5X7B6"/>
<feature type="region of interest" description="Disordered" evidence="1">
    <location>
        <begin position="448"/>
        <end position="470"/>
    </location>
</feature>
<dbReference type="Proteomes" id="UP000483362">
    <property type="component" value="Unassembled WGS sequence"/>
</dbReference>
<organism evidence="2 3">
    <name type="scientific">Sodaliphilus pleomorphus</name>
    <dbReference type="NCBI Taxonomy" id="2606626"/>
    <lineage>
        <taxon>Bacteria</taxon>
        <taxon>Pseudomonadati</taxon>
        <taxon>Bacteroidota</taxon>
        <taxon>Bacteroidia</taxon>
        <taxon>Bacteroidales</taxon>
        <taxon>Muribaculaceae</taxon>
        <taxon>Sodaliphilus</taxon>
    </lineage>
</organism>
<name>A0A6L5X7B6_9BACT</name>
<proteinExistence type="predicted"/>
<reference evidence="2 3" key="1">
    <citation type="submission" date="2019-08" db="EMBL/GenBank/DDBJ databases">
        <title>In-depth cultivation of the pig gut microbiome towards novel bacterial diversity and tailored functional studies.</title>
        <authorList>
            <person name="Wylensek D."/>
            <person name="Hitch T.C.A."/>
            <person name="Clavel T."/>
        </authorList>
    </citation>
    <scope>NUCLEOTIDE SEQUENCE [LARGE SCALE GENOMIC DNA]</scope>
    <source>
        <strain evidence="2 3">Oil-RF-744-WCA-WT-10</strain>
    </source>
</reference>
<evidence type="ECO:0000313" key="3">
    <source>
        <dbReference type="Proteomes" id="UP000483362"/>
    </source>
</evidence>
<comment type="caution">
    <text evidence="2">The sequence shown here is derived from an EMBL/GenBank/DDBJ whole genome shotgun (WGS) entry which is preliminary data.</text>
</comment>
<keyword evidence="3" id="KW-1185">Reference proteome</keyword>